<dbReference type="Pfam" id="PF01810">
    <property type="entry name" value="LysE"/>
    <property type="match status" value="1"/>
</dbReference>
<dbReference type="RefSeq" id="WP_304542372.1">
    <property type="nucleotide sequence ID" value="NZ_JARPTC010000011.1"/>
</dbReference>
<keyword evidence="5 6" id="KW-0472">Membrane</keyword>
<evidence type="ECO:0000313" key="7">
    <source>
        <dbReference type="EMBL" id="MDO7787228.1"/>
    </source>
</evidence>
<dbReference type="AlphaFoldDB" id="A0AAW7ZD72"/>
<dbReference type="Proteomes" id="UP001172911">
    <property type="component" value="Unassembled WGS sequence"/>
</dbReference>
<sequence>MDFSLKEIVSFLSIVLLLVMFPGPNTVLIMHSVGVNGKKSGFLNVAGIVTALYFHAIIAAVGLSVILTQSTQLYMSIKYLGALYILYLGLTSIYSSCFHNNQKANQLSEITNRVHIESLSSSFYRGLISNILNPKVALFYLSFIPQFVHNQSNFLTESLFLTFLYSLISASWYSLLVICIDKFQIFFEQENIRQRIKVISGLFLVGLSIKMAVENK</sequence>
<reference evidence="7" key="2">
    <citation type="submission" date="2023-03" db="EMBL/GenBank/DDBJ databases">
        <authorList>
            <person name="Zhang Z."/>
        </authorList>
    </citation>
    <scope>NUCLEOTIDE SEQUENCE</scope>
    <source>
        <strain evidence="7">DSA</strain>
    </source>
</reference>
<protein>
    <submittedName>
        <fullName evidence="7">LysE family translocator</fullName>
    </submittedName>
</protein>
<keyword evidence="2" id="KW-1003">Cell membrane</keyword>
<proteinExistence type="predicted"/>
<evidence type="ECO:0000256" key="6">
    <source>
        <dbReference type="SAM" id="Phobius"/>
    </source>
</evidence>
<dbReference type="GO" id="GO:0015171">
    <property type="term" value="F:amino acid transmembrane transporter activity"/>
    <property type="evidence" value="ECO:0007669"/>
    <property type="project" value="TreeGrafter"/>
</dbReference>
<accession>A0AAW7ZD72</accession>
<evidence type="ECO:0000256" key="1">
    <source>
        <dbReference type="ARBA" id="ARBA00004651"/>
    </source>
</evidence>
<comment type="subcellular location">
    <subcellularLocation>
        <location evidence="1">Cell membrane</location>
        <topology evidence="1">Multi-pass membrane protein</topology>
    </subcellularLocation>
</comment>
<dbReference type="GO" id="GO:0005886">
    <property type="term" value="C:plasma membrane"/>
    <property type="evidence" value="ECO:0007669"/>
    <property type="project" value="UniProtKB-SubCell"/>
</dbReference>
<comment type="caution">
    <text evidence="7">The sequence shown here is derived from an EMBL/GenBank/DDBJ whole genome shotgun (WGS) entry which is preliminary data.</text>
</comment>
<dbReference type="PIRSF" id="PIRSF006324">
    <property type="entry name" value="LeuE"/>
    <property type="match status" value="1"/>
</dbReference>
<evidence type="ECO:0000313" key="8">
    <source>
        <dbReference type="Proteomes" id="UP001172911"/>
    </source>
</evidence>
<evidence type="ECO:0000256" key="4">
    <source>
        <dbReference type="ARBA" id="ARBA00022989"/>
    </source>
</evidence>
<reference evidence="7" key="1">
    <citation type="journal article" date="2023" name="J. Hazard. Mater.">
        <title>Anaerobic biodegradation of pyrene and benzo[a]pyrene by a new sulfate-reducing Desulforamulus aquiferis strain DSA.</title>
        <authorList>
            <person name="Zhang Z."/>
            <person name="Sun J."/>
            <person name="Gong X."/>
            <person name="Wang C."/>
            <person name="Wang H."/>
        </authorList>
    </citation>
    <scope>NUCLEOTIDE SEQUENCE</scope>
    <source>
        <strain evidence="7">DSA</strain>
    </source>
</reference>
<dbReference type="PANTHER" id="PTHR30086">
    <property type="entry name" value="ARGININE EXPORTER PROTEIN ARGO"/>
    <property type="match status" value="1"/>
</dbReference>
<feature type="transmembrane region" description="Helical" evidence="6">
    <location>
        <begin position="12"/>
        <end position="30"/>
    </location>
</feature>
<feature type="transmembrane region" description="Helical" evidence="6">
    <location>
        <begin position="163"/>
        <end position="183"/>
    </location>
</feature>
<gene>
    <name evidence="7" type="ORF">P6N53_08350</name>
</gene>
<dbReference type="EMBL" id="JARPTC010000011">
    <property type="protein sequence ID" value="MDO7787228.1"/>
    <property type="molecule type" value="Genomic_DNA"/>
</dbReference>
<dbReference type="PANTHER" id="PTHR30086:SF20">
    <property type="entry name" value="ARGININE EXPORTER PROTEIN ARGO-RELATED"/>
    <property type="match status" value="1"/>
</dbReference>
<keyword evidence="8" id="KW-1185">Reference proteome</keyword>
<keyword evidence="3 6" id="KW-0812">Transmembrane</keyword>
<keyword evidence="4 6" id="KW-1133">Transmembrane helix</keyword>
<dbReference type="InterPro" id="IPR001123">
    <property type="entry name" value="LeuE-type"/>
</dbReference>
<evidence type="ECO:0000256" key="5">
    <source>
        <dbReference type="ARBA" id="ARBA00023136"/>
    </source>
</evidence>
<name>A0AAW7ZD72_9FIRM</name>
<feature type="transmembrane region" description="Helical" evidence="6">
    <location>
        <begin position="42"/>
        <end position="67"/>
    </location>
</feature>
<feature type="transmembrane region" description="Helical" evidence="6">
    <location>
        <begin position="79"/>
        <end position="101"/>
    </location>
</feature>
<evidence type="ECO:0000256" key="3">
    <source>
        <dbReference type="ARBA" id="ARBA00022692"/>
    </source>
</evidence>
<evidence type="ECO:0000256" key="2">
    <source>
        <dbReference type="ARBA" id="ARBA00022475"/>
    </source>
</evidence>
<organism evidence="7 8">
    <name type="scientific">Desulforamulus aquiferis</name>
    <dbReference type="NCBI Taxonomy" id="1397668"/>
    <lineage>
        <taxon>Bacteria</taxon>
        <taxon>Bacillati</taxon>
        <taxon>Bacillota</taxon>
        <taxon>Clostridia</taxon>
        <taxon>Eubacteriales</taxon>
        <taxon>Peptococcaceae</taxon>
        <taxon>Desulforamulus</taxon>
    </lineage>
</organism>